<gene>
    <name evidence="4" type="ORF">ANDGO_05324</name>
</gene>
<dbReference type="EMBL" id="VRVR01000003">
    <property type="protein sequence ID" value="KAF0853066.1"/>
    <property type="molecule type" value="Genomic_DNA"/>
</dbReference>
<accession>A0A8K0F192</accession>
<organism evidence="4 5">
    <name type="scientific">Andalucia godoyi</name>
    <name type="common">Flagellate</name>
    <dbReference type="NCBI Taxonomy" id="505711"/>
    <lineage>
        <taxon>Eukaryota</taxon>
        <taxon>Discoba</taxon>
        <taxon>Jakobida</taxon>
        <taxon>Andalucina</taxon>
        <taxon>Andaluciidae</taxon>
        <taxon>Andalucia</taxon>
    </lineage>
</organism>
<dbReference type="CDD" id="cd05325">
    <property type="entry name" value="carb_red_sniffer_like_SDR_c"/>
    <property type="match status" value="1"/>
</dbReference>
<dbReference type="PANTHER" id="PTHR43544">
    <property type="entry name" value="SHORT-CHAIN DEHYDROGENASE/REDUCTASE"/>
    <property type="match status" value="1"/>
</dbReference>
<protein>
    <submittedName>
        <fullName evidence="4">Mitochondrial SDR family oxidoreductase</fullName>
    </submittedName>
</protein>
<dbReference type="Pfam" id="PF00106">
    <property type="entry name" value="adh_short"/>
    <property type="match status" value="1"/>
</dbReference>
<evidence type="ECO:0000256" key="3">
    <source>
        <dbReference type="RuleBase" id="RU000363"/>
    </source>
</evidence>
<proteinExistence type="inferred from homology"/>
<dbReference type="GO" id="GO:0005737">
    <property type="term" value="C:cytoplasm"/>
    <property type="evidence" value="ECO:0007669"/>
    <property type="project" value="TreeGrafter"/>
</dbReference>
<dbReference type="PRINTS" id="PR00081">
    <property type="entry name" value="GDHRDH"/>
</dbReference>
<dbReference type="OrthoDB" id="6877434at2759"/>
<comment type="caution">
    <text evidence="4">The sequence shown here is derived from an EMBL/GenBank/DDBJ whole genome shotgun (WGS) entry which is preliminary data.</text>
</comment>
<comment type="similarity">
    <text evidence="3">Belongs to the short-chain dehydrogenases/reductases (SDR) family.</text>
</comment>
<dbReference type="PRINTS" id="PR00080">
    <property type="entry name" value="SDRFAMILY"/>
</dbReference>
<evidence type="ECO:0000313" key="5">
    <source>
        <dbReference type="Proteomes" id="UP000799049"/>
    </source>
</evidence>
<dbReference type="PANTHER" id="PTHR43544:SF7">
    <property type="entry name" value="NADB-LER2"/>
    <property type="match status" value="1"/>
</dbReference>
<name>A0A8K0F192_ANDGO</name>
<dbReference type="SUPFAM" id="SSF51735">
    <property type="entry name" value="NAD(P)-binding Rossmann-fold domains"/>
    <property type="match status" value="1"/>
</dbReference>
<keyword evidence="2" id="KW-0560">Oxidoreductase</keyword>
<keyword evidence="5" id="KW-1185">Reference proteome</keyword>
<dbReference type="InterPro" id="IPR051468">
    <property type="entry name" value="Fungal_SecMetab_SDRs"/>
</dbReference>
<dbReference type="InterPro" id="IPR036291">
    <property type="entry name" value="NAD(P)-bd_dom_sf"/>
</dbReference>
<dbReference type="AlphaFoldDB" id="A0A8K0F192"/>
<evidence type="ECO:0000256" key="1">
    <source>
        <dbReference type="ARBA" id="ARBA00022857"/>
    </source>
</evidence>
<sequence length="243" mass="26487">MTRSRYFVTGANRGIGLAFVKHLLSLPSTEVVVAGVRNPSKEHCAELHDMAASDAATRSKHRLHILELDVSNPYSVQACAETVSMITDGMDVLVNNAGMLIHRDTDTTNISDMVRTFETNTCGPLLVAQTLKPLLKKGRQPLVWNISSGLGSIGDNSSGGYLAYRVSKAGLNMVTKTLSLEWKDDGIAVVSVCPGYVKTDMSPDGNVAPEDTVRAQTSLWKDIDSVSEMNGKFFNRHGKLFEW</sequence>
<dbReference type="Gene3D" id="3.40.50.720">
    <property type="entry name" value="NAD(P)-binding Rossmann-like Domain"/>
    <property type="match status" value="1"/>
</dbReference>
<evidence type="ECO:0000313" key="4">
    <source>
        <dbReference type="EMBL" id="KAF0853066.1"/>
    </source>
</evidence>
<evidence type="ECO:0000256" key="2">
    <source>
        <dbReference type="ARBA" id="ARBA00023002"/>
    </source>
</evidence>
<dbReference type="InterPro" id="IPR002347">
    <property type="entry name" value="SDR_fam"/>
</dbReference>
<dbReference type="Proteomes" id="UP000799049">
    <property type="component" value="Unassembled WGS sequence"/>
</dbReference>
<reference evidence="4" key="1">
    <citation type="submission" date="2019-09" db="EMBL/GenBank/DDBJ databases">
        <title>The Mitochondrial Proteome of the Jakobid, Andalucia godoyi, a Protist With the Most Gene-Rich and Bacteria-Like Mitochondrial Genome.</title>
        <authorList>
            <person name="Gray M.W."/>
            <person name="Burger G."/>
            <person name="Derelle R."/>
            <person name="Klimes V."/>
            <person name="Leger M."/>
            <person name="Sarrasin M."/>
            <person name="Vlcek C."/>
            <person name="Roger A.J."/>
            <person name="Elias M."/>
            <person name="Lang B.F."/>
        </authorList>
    </citation>
    <scope>NUCLEOTIDE SEQUENCE</scope>
    <source>
        <strain evidence="4">And28</strain>
    </source>
</reference>
<keyword evidence="1" id="KW-0521">NADP</keyword>
<dbReference type="GO" id="GO:0016491">
    <property type="term" value="F:oxidoreductase activity"/>
    <property type="evidence" value="ECO:0007669"/>
    <property type="project" value="UniProtKB-KW"/>
</dbReference>